<feature type="transmembrane region" description="Helical" evidence="1">
    <location>
        <begin position="43"/>
        <end position="60"/>
    </location>
</feature>
<sequence>MYTAEDFVRAQKGFHTRLYIAIALLAATIACLCVALTLRLRLFGILSMLIGLWITYYFAATKMNPWRKYYLLLKDMKAGLEREAQMRFLEISEEPRMLDGVAVYDFMVYEGDDESEQRLFLWDADKPLPTYQKGQLLDIVSFGKYIKSVKAM</sequence>
<feature type="transmembrane region" description="Helical" evidence="1">
    <location>
        <begin position="18"/>
        <end position="37"/>
    </location>
</feature>
<keyword evidence="1" id="KW-0472">Membrane</keyword>
<proteinExistence type="predicted"/>
<evidence type="ECO:0000313" key="3">
    <source>
        <dbReference type="Proteomes" id="UP000824140"/>
    </source>
</evidence>
<keyword evidence="1" id="KW-0812">Transmembrane</keyword>
<accession>A0A9D1K6Y1</accession>
<comment type="caution">
    <text evidence="2">The sequence shown here is derived from an EMBL/GenBank/DDBJ whole genome shotgun (WGS) entry which is preliminary data.</text>
</comment>
<evidence type="ECO:0000313" key="2">
    <source>
        <dbReference type="EMBL" id="HIS93836.1"/>
    </source>
</evidence>
<gene>
    <name evidence="2" type="ORF">IAA84_12545</name>
</gene>
<reference evidence="2" key="1">
    <citation type="submission" date="2020-10" db="EMBL/GenBank/DDBJ databases">
        <authorList>
            <person name="Gilroy R."/>
        </authorList>
    </citation>
    <scope>NUCLEOTIDE SEQUENCE</scope>
    <source>
        <strain evidence="2">13766</strain>
    </source>
</reference>
<keyword evidence="1" id="KW-1133">Transmembrane helix</keyword>
<name>A0A9D1K6Y1_9FIRM</name>
<evidence type="ECO:0000256" key="1">
    <source>
        <dbReference type="SAM" id="Phobius"/>
    </source>
</evidence>
<dbReference type="EMBL" id="DVJN01000238">
    <property type="protein sequence ID" value="HIS93836.1"/>
    <property type="molecule type" value="Genomic_DNA"/>
</dbReference>
<organism evidence="2 3">
    <name type="scientific">Candidatus Alectryocaccomicrobium excrementavium</name>
    <dbReference type="NCBI Taxonomy" id="2840668"/>
    <lineage>
        <taxon>Bacteria</taxon>
        <taxon>Bacillati</taxon>
        <taxon>Bacillota</taxon>
        <taxon>Clostridia</taxon>
        <taxon>Candidatus Alectryocaccomicrobium</taxon>
    </lineage>
</organism>
<dbReference type="AlphaFoldDB" id="A0A9D1K6Y1"/>
<reference evidence="2" key="2">
    <citation type="journal article" date="2021" name="PeerJ">
        <title>Extensive microbial diversity within the chicken gut microbiome revealed by metagenomics and culture.</title>
        <authorList>
            <person name="Gilroy R."/>
            <person name="Ravi A."/>
            <person name="Getino M."/>
            <person name="Pursley I."/>
            <person name="Horton D.L."/>
            <person name="Alikhan N.F."/>
            <person name="Baker D."/>
            <person name="Gharbi K."/>
            <person name="Hall N."/>
            <person name="Watson M."/>
            <person name="Adriaenssens E.M."/>
            <person name="Foster-Nyarko E."/>
            <person name="Jarju S."/>
            <person name="Secka A."/>
            <person name="Antonio M."/>
            <person name="Oren A."/>
            <person name="Chaudhuri R.R."/>
            <person name="La Ragione R."/>
            <person name="Hildebrand F."/>
            <person name="Pallen M.J."/>
        </authorList>
    </citation>
    <scope>NUCLEOTIDE SEQUENCE</scope>
    <source>
        <strain evidence="2">13766</strain>
    </source>
</reference>
<dbReference type="Proteomes" id="UP000824140">
    <property type="component" value="Unassembled WGS sequence"/>
</dbReference>
<protein>
    <submittedName>
        <fullName evidence="2">Uncharacterized protein</fullName>
    </submittedName>
</protein>